<dbReference type="SUPFAM" id="SSF56601">
    <property type="entry name" value="beta-lactamase/transpeptidase-like"/>
    <property type="match status" value="1"/>
</dbReference>
<dbReference type="EMBL" id="QTUC01000001">
    <property type="protein sequence ID" value="REF37021.1"/>
    <property type="molecule type" value="Genomic_DNA"/>
</dbReference>
<dbReference type="GO" id="GO:0006508">
    <property type="term" value="P:proteolysis"/>
    <property type="evidence" value="ECO:0007669"/>
    <property type="project" value="InterPro"/>
</dbReference>
<keyword evidence="4" id="KW-0121">Carboxypeptidase</keyword>
<dbReference type="InterPro" id="IPR012338">
    <property type="entry name" value="Beta-lactam/transpept-like"/>
</dbReference>
<dbReference type="Proteomes" id="UP000256485">
    <property type="component" value="Unassembled WGS sequence"/>
</dbReference>
<protein>
    <submittedName>
        <fullName evidence="4">D-alanyl-D-alanine carboxypeptidase/D-alanyl-D-alanine-endopeptidase (Penicillin-binding protein 4)</fullName>
    </submittedName>
</protein>
<sequence>MSLTVALALLVAFAVVGLGAAVVLTNGVLAGAERTAKEPAATAPTKATSRPTPSPTPTVERLAGPVLPVRDAATLPTKEGLAAALGPILASPDLGSHVSVAVRDVATGRLLYGKDPHGAYIPASTTKILTCVAALAALGPDHRFETKVVTGSAPDQIVLVGGGDPFLATEAARKRATGSKAYPVPATIEQLAAETAKQLRVAGTKRVRVLVDDTLFRDRSSPTWESQYIPTGVVSPLSALWVNEAKLSWPSWQPRAKDPALNAADAFIEALREAGIATVGEPARGRAPAQARVIASIQSPRLDAIVERVIRISDNDGAEVLAHHVALAEGKPATFEGAAAAVKAVLGRLGVRSLEEIQLYDGSGLSRDGRLSANVLTETIVVAASPEHPELRAVLTGLPVAGYDGSLEKRFYHDPSDPGVGIVRAKTGTLSGVSSLAGVVTTRDGAVLAFALMTDKATTGDPRPPLDELAAALAECGCR</sequence>
<evidence type="ECO:0000313" key="4">
    <source>
        <dbReference type="EMBL" id="REF37021.1"/>
    </source>
</evidence>
<keyword evidence="2" id="KW-0378">Hydrolase</keyword>
<accession>A0A3D9VI86</accession>
<comment type="similarity">
    <text evidence="1">Belongs to the peptidase S13 family.</text>
</comment>
<dbReference type="PRINTS" id="PR00922">
    <property type="entry name" value="DADACBPTASE3"/>
</dbReference>
<evidence type="ECO:0000256" key="3">
    <source>
        <dbReference type="SAM" id="MobiDB-lite"/>
    </source>
</evidence>
<comment type="caution">
    <text evidence="4">The sequence shown here is derived from an EMBL/GenBank/DDBJ whole genome shotgun (WGS) entry which is preliminary data.</text>
</comment>
<gene>
    <name evidence="4" type="ORF">DFJ64_2457</name>
</gene>
<name>A0A3D9VI86_THECX</name>
<keyword evidence="4" id="KW-0645">Protease</keyword>
<feature type="region of interest" description="Disordered" evidence="3">
    <location>
        <begin position="34"/>
        <end position="61"/>
    </location>
</feature>
<dbReference type="AlphaFoldDB" id="A0A3D9VI86"/>
<dbReference type="NCBIfam" id="TIGR00666">
    <property type="entry name" value="PBP4"/>
    <property type="match status" value="1"/>
</dbReference>
<dbReference type="Pfam" id="PF02113">
    <property type="entry name" value="Peptidase_S13"/>
    <property type="match status" value="2"/>
</dbReference>
<dbReference type="GO" id="GO:0000270">
    <property type="term" value="P:peptidoglycan metabolic process"/>
    <property type="evidence" value="ECO:0007669"/>
    <property type="project" value="TreeGrafter"/>
</dbReference>
<dbReference type="InterPro" id="IPR000667">
    <property type="entry name" value="Peptidase_S13"/>
</dbReference>
<organism evidence="4 5">
    <name type="scientific">Thermasporomyces composti</name>
    <dbReference type="NCBI Taxonomy" id="696763"/>
    <lineage>
        <taxon>Bacteria</taxon>
        <taxon>Bacillati</taxon>
        <taxon>Actinomycetota</taxon>
        <taxon>Actinomycetes</taxon>
        <taxon>Propionibacteriales</taxon>
        <taxon>Nocardioidaceae</taxon>
        <taxon>Thermasporomyces</taxon>
    </lineage>
</organism>
<dbReference type="PANTHER" id="PTHR30023:SF0">
    <property type="entry name" value="PENICILLIN-SENSITIVE CARBOXYPEPTIDASE A"/>
    <property type="match status" value="1"/>
</dbReference>
<dbReference type="PANTHER" id="PTHR30023">
    <property type="entry name" value="D-ALANYL-D-ALANINE CARBOXYPEPTIDASE"/>
    <property type="match status" value="1"/>
</dbReference>
<proteinExistence type="inferred from homology"/>
<dbReference type="RefSeq" id="WP_170152597.1">
    <property type="nucleotide sequence ID" value="NZ_QTUC01000001.1"/>
</dbReference>
<dbReference type="GO" id="GO:0004185">
    <property type="term" value="F:serine-type carboxypeptidase activity"/>
    <property type="evidence" value="ECO:0007669"/>
    <property type="project" value="InterPro"/>
</dbReference>
<feature type="compositionally biased region" description="Low complexity" evidence="3">
    <location>
        <begin position="34"/>
        <end position="51"/>
    </location>
</feature>
<evidence type="ECO:0000256" key="2">
    <source>
        <dbReference type="ARBA" id="ARBA00022801"/>
    </source>
</evidence>
<dbReference type="Gene3D" id="3.50.80.20">
    <property type="entry name" value="D-Ala-D-Ala carboxypeptidase C, peptidase S13"/>
    <property type="match status" value="1"/>
</dbReference>
<evidence type="ECO:0000313" key="5">
    <source>
        <dbReference type="Proteomes" id="UP000256485"/>
    </source>
</evidence>
<evidence type="ECO:0000256" key="1">
    <source>
        <dbReference type="ARBA" id="ARBA00006096"/>
    </source>
</evidence>
<reference evidence="4 5" key="1">
    <citation type="submission" date="2018-08" db="EMBL/GenBank/DDBJ databases">
        <title>Sequencing the genomes of 1000 actinobacteria strains.</title>
        <authorList>
            <person name="Klenk H.-P."/>
        </authorList>
    </citation>
    <scope>NUCLEOTIDE SEQUENCE [LARGE SCALE GENOMIC DNA]</scope>
    <source>
        <strain evidence="4 5">DSM 22891</strain>
    </source>
</reference>
<dbReference type="Gene3D" id="3.40.710.10">
    <property type="entry name" value="DD-peptidase/beta-lactamase superfamily"/>
    <property type="match status" value="2"/>
</dbReference>
<keyword evidence="5" id="KW-1185">Reference proteome</keyword>